<evidence type="ECO:0000256" key="3">
    <source>
        <dbReference type="SAM" id="MobiDB-lite"/>
    </source>
</evidence>
<dbReference type="PANTHER" id="PTHR43037:SF5">
    <property type="entry name" value="FERULOYL ESTERASE"/>
    <property type="match status" value="1"/>
</dbReference>
<name>A0ABZ2LJC4_9BACT</name>
<organism evidence="5 6">
    <name type="scientific">Pendulispora albinea</name>
    <dbReference type="NCBI Taxonomy" id="2741071"/>
    <lineage>
        <taxon>Bacteria</taxon>
        <taxon>Pseudomonadati</taxon>
        <taxon>Myxococcota</taxon>
        <taxon>Myxococcia</taxon>
        <taxon>Myxococcales</taxon>
        <taxon>Sorangiineae</taxon>
        <taxon>Pendulisporaceae</taxon>
        <taxon>Pendulispora</taxon>
    </lineage>
</organism>
<dbReference type="Proteomes" id="UP001370348">
    <property type="component" value="Chromosome"/>
</dbReference>
<feature type="signal peptide" evidence="4">
    <location>
        <begin position="1"/>
        <end position="21"/>
    </location>
</feature>
<dbReference type="SUPFAM" id="SSF53474">
    <property type="entry name" value="alpha/beta-Hydrolases"/>
    <property type="match status" value="1"/>
</dbReference>
<keyword evidence="1 4" id="KW-0732">Signal</keyword>
<keyword evidence="6" id="KW-1185">Reference proteome</keyword>
<feature type="chain" id="PRO_5045899384" description="PA14 domain-containing protein" evidence="4">
    <location>
        <begin position="22"/>
        <end position="1043"/>
    </location>
</feature>
<keyword evidence="2" id="KW-0378">Hydrolase</keyword>
<dbReference type="Gene3D" id="3.40.50.1820">
    <property type="entry name" value="alpha/beta hydrolase"/>
    <property type="match status" value="1"/>
</dbReference>
<dbReference type="RefSeq" id="WP_394820665.1">
    <property type="nucleotide sequence ID" value="NZ_CP089984.1"/>
</dbReference>
<dbReference type="Pfam" id="PF00756">
    <property type="entry name" value="Esterase"/>
    <property type="match status" value="1"/>
</dbReference>
<dbReference type="PANTHER" id="PTHR43037">
    <property type="entry name" value="UNNAMED PRODUCT-RELATED"/>
    <property type="match status" value="1"/>
</dbReference>
<evidence type="ECO:0000256" key="4">
    <source>
        <dbReference type="SAM" id="SignalP"/>
    </source>
</evidence>
<evidence type="ECO:0008006" key="7">
    <source>
        <dbReference type="Google" id="ProtNLM"/>
    </source>
</evidence>
<dbReference type="InterPro" id="IPR000801">
    <property type="entry name" value="Esterase-like"/>
</dbReference>
<evidence type="ECO:0000256" key="1">
    <source>
        <dbReference type="ARBA" id="ARBA00022729"/>
    </source>
</evidence>
<sequence>MRSARLFVSVALLALATSANRESPLAGALLAWSSPAGSIPVLAAPEPLAPSASRGEAPRSLAADSTSATAGGAPAGGATAGDPVRLAPGPDGSLGAWLFVGPFRSATFAPKGMRPPPGVDALGTAPFGIDEKALTPELGRAEGGVARWRIGSSADGPIDVKRALDARESDVIGYAGATLHIERAGRYHLLVGADDGIRLRVDGKTVLTRDEPRPERDDDDLLALDLAAGEHAISMKLHQRDGAWSLHVRLLDEELRPPAGAYLTFPGTTPNDSRALASSMASVSLDRGVRGDGYHPRLTVRFAEGLPLGVPLPVRARLLPGRANAVSPNGATAAAPLFDVSAGTLAAEMGEMQITLPVLRPEETPVEDQDLVLETAVGERTWRSPFAPRKFVREAIAHLERAIAGLGMPTPPAVLPAPWLRRGTLESITHLRDRLAAYASRGDTDLEAQREEARELEAAAAALERKADPYATRAGPQRRAYLAPEDDHLAEYGLYVPAQAASAPSGSTRKWPLIVALHGLNGKPMAMLRYVFGFDDPARDHEWEDRHSMAFPPLDAFVVTPNGHGNTMYRHLGEADILHVIEETMAAYPIDPSRVTITGPSMGGIGSAALPFRHPGMFAAAAPLCGYHSYFVRRDFIGKPLRPWERALAEERSNSEWAFNGKDLPLYIVHGTLDQPEINSGVLIARYEELKYSIVHEHPKLGHNVWQTTYENFKGANWLLAKSKNLHPTSIRFRTMRLREEGNAWLHVAELTAPDVWGEVDARIKGRSAFELTTKGVSALGLDRDEKLVDAQKPITVTIDGASLTFEPGVPLVAHREGSSWRAGPREQAGLVKRGAVTGPIRDAFHEPLLFVYGADDPAQARANEEVARAWARVGGGVDIHYPVMSDAEFFAKGEPLDNPHALFLVGNAKSNRLVRELEPDFPIRIDGDTVVAEGRVFKGSQLGTAFIRPNPKRTDRYVVVVEGVDALGTWRSLSLPDLIPDFVVYDEKVAPSRGQVLLNNGAVLAAGFFRNDWSLPSTMSDPLARTARPAAKTEHDATPYLP</sequence>
<dbReference type="InterPro" id="IPR029058">
    <property type="entry name" value="AB_hydrolase_fold"/>
</dbReference>
<evidence type="ECO:0000313" key="5">
    <source>
        <dbReference type="EMBL" id="WXB11049.1"/>
    </source>
</evidence>
<dbReference type="Gene3D" id="2.60.120.260">
    <property type="entry name" value="Galactose-binding domain-like"/>
    <property type="match status" value="1"/>
</dbReference>
<dbReference type="EMBL" id="CP089984">
    <property type="protein sequence ID" value="WXB11049.1"/>
    <property type="molecule type" value="Genomic_DNA"/>
</dbReference>
<reference evidence="5 6" key="1">
    <citation type="submission" date="2021-12" db="EMBL/GenBank/DDBJ databases">
        <title>Discovery of the Pendulisporaceae a myxobacterial family with distinct sporulation behavior and unique specialized metabolism.</title>
        <authorList>
            <person name="Garcia R."/>
            <person name="Popoff A."/>
            <person name="Bader C.D."/>
            <person name="Loehr J."/>
            <person name="Walesch S."/>
            <person name="Walt C."/>
            <person name="Boldt J."/>
            <person name="Bunk B."/>
            <person name="Haeckl F.J.F.P.J."/>
            <person name="Gunesch A.P."/>
            <person name="Birkelbach J."/>
            <person name="Nuebel U."/>
            <person name="Pietschmann T."/>
            <person name="Bach T."/>
            <person name="Mueller R."/>
        </authorList>
    </citation>
    <scope>NUCLEOTIDE SEQUENCE [LARGE SCALE GENOMIC DNA]</scope>
    <source>
        <strain evidence="5 6">MSr11954</strain>
    </source>
</reference>
<feature type="region of interest" description="Disordered" evidence="3">
    <location>
        <begin position="48"/>
        <end position="86"/>
    </location>
</feature>
<gene>
    <name evidence="5" type="ORF">LZC94_24580</name>
</gene>
<evidence type="ECO:0000313" key="6">
    <source>
        <dbReference type="Proteomes" id="UP001370348"/>
    </source>
</evidence>
<feature type="region of interest" description="Disordered" evidence="3">
    <location>
        <begin position="1021"/>
        <end position="1043"/>
    </location>
</feature>
<proteinExistence type="predicted"/>
<protein>
    <recommendedName>
        <fullName evidence="7">PA14 domain-containing protein</fullName>
    </recommendedName>
</protein>
<feature type="compositionally biased region" description="Low complexity" evidence="3">
    <location>
        <begin position="62"/>
        <end position="72"/>
    </location>
</feature>
<dbReference type="InterPro" id="IPR050955">
    <property type="entry name" value="Plant_Biomass_Hydrol_Est"/>
</dbReference>
<evidence type="ECO:0000256" key="2">
    <source>
        <dbReference type="ARBA" id="ARBA00022801"/>
    </source>
</evidence>
<accession>A0ABZ2LJC4</accession>
<feature type="compositionally biased region" description="Basic and acidic residues" evidence="3">
    <location>
        <begin position="1032"/>
        <end position="1043"/>
    </location>
</feature>